<evidence type="ECO:0000313" key="6">
    <source>
        <dbReference type="Proteomes" id="UP001595756"/>
    </source>
</evidence>
<dbReference type="InterPro" id="IPR011008">
    <property type="entry name" value="Dimeric_a/b-barrel"/>
</dbReference>
<dbReference type="Gene3D" id="1.10.10.10">
    <property type="entry name" value="Winged helix-like DNA-binding domain superfamily/Winged helix DNA-binding domain"/>
    <property type="match status" value="1"/>
</dbReference>
<dbReference type="PROSITE" id="PS00519">
    <property type="entry name" value="HTH_ASNC_1"/>
    <property type="match status" value="1"/>
</dbReference>
<dbReference type="InterPro" id="IPR011991">
    <property type="entry name" value="ArsR-like_HTH"/>
</dbReference>
<dbReference type="RefSeq" id="WP_376812857.1">
    <property type="nucleotide sequence ID" value="NZ_JBHSDY010000005.1"/>
</dbReference>
<dbReference type="PANTHER" id="PTHR30154">
    <property type="entry name" value="LEUCINE-RESPONSIVE REGULATORY PROTEIN"/>
    <property type="match status" value="1"/>
</dbReference>
<evidence type="ECO:0000256" key="3">
    <source>
        <dbReference type="ARBA" id="ARBA00023163"/>
    </source>
</evidence>
<dbReference type="EMBL" id="JBHSDY010000005">
    <property type="protein sequence ID" value="MFC4298306.1"/>
    <property type="molecule type" value="Genomic_DNA"/>
</dbReference>
<dbReference type="SMART" id="SM00344">
    <property type="entry name" value="HTH_ASNC"/>
    <property type="match status" value="1"/>
</dbReference>
<dbReference type="InterPro" id="IPR036390">
    <property type="entry name" value="WH_DNA-bd_sf"/>
</dbReference>
<organism evidence="5 6">
    <name type="scientific">Castellaniella hirudinis</name>
    <dbReference type="NCBI Taxonomy" id="1144617"/>
    <lineage>
        <taxon>Bacteria</taxon>
        <taxon>Pseudomonadati</taxon>
        <taxon>Pseudomonadota</taxon>
        <taxon>Betaproteobacteria</taxon>
        <taxon>Burkholderiales</taxon>
        <taxon>Alcaligenaceae</taxon>
        <taxon>Castellaniella</taxon>
    </lineage>
</organism>
<evidence type="ECO:0000313" key="5">
    <source>
        <dbReference type="EMBL" id="MFC4298306.1"/>
    </source>
</evidence>
<dbReference type="InterPro" id="IPR000485">
    <property type="entry name" value="AsnC-type_HTH_dom"/>
</dbReference>
<dbReference type="InterPro" id="IPR019888">
    <property type="entry name" value="Tscrpt_reg_AsnC-like"/>
</dbReference>
<keyword evidence="3" id="KW-0804">Transcription</keyword>
<dbReference type="Pfam" id="PF01037">
    <property type="entry name" value="AsnC_trans_reg"/>
    <property type="match status" value="1"/>
</dbReference>
<evidence type="ECO:0000256" key="2">
    <source>
        <dbReference type="ARBA" id="ARBA00023125"/>
    </source>
</evidence>
<keyword evidence="6" id="KW-1185">Reference proteome</keyword>
<sequence length="145" mass="16199">MALDDTDRRLVELLQANARMPIKAIAEHIGLSAPGASERLRRLEDRGVIRAFTVEVDPRALGYSLQAIVRVKPLPGKLHAVQKLLEAIPELSECDKVTGDDCFIARLHLRSIEHLDFILERITDKAETSTAIVKSQPVVRRLPAY</sequence>
<dbReference type="Gene3D" id="3.30.70.920">
    <property type="match status" value="1"/>
</dbReference>
<feature type="domain" description="HTH asnC-type" evidence="4">
    <location>
        <begin position="3"/>
        <end position="64"/>
    </location>
</feature>
<protein>
    <submittedName>
        <fullName evidence="5">Lrp/AsnC family transcriptional regulator</fullName>
    </submittedName>
</protein>
<reference evidence="6" key="1">
    <citation type="journal article" date="2019" name="Int. J. Syst. Evol. Microbiol.">
        <title>The Global Catalogue of Microorganisms (GCM) 10K type strain sequencing project: providing services to taxonomists for standard genome sequencing and annotation.</title>
        <authorList>
            <consortium name="The Broad Institute Genomics Platform"/>
            <consortium name="The Broad Institute Genome Sequencing Center for Infectious Disease"/>
            <person name="Wu L."/>
            <person name="Ma J."/>
        </authorList>
    </citation>
    <scope>NUCLEOTIDE SEQUENCE [LARGE SCALE GENOMIC DNA]</scope>
    <source>
        <strain evidence="6">CGMCC 1.19029</strain>
    </source>
</reference>
<keyword evidence="1" id="KW-0805">Transcription regulation</keyword>
<dbReference type="InterPro" id="IPR036388">
    <property type="entry name" value="WH-like_DNA-bd_sf"/>
</dbReference>
<keyword evidence="2" id="KW-0238">DNA-binding</keyword>
<gene>
    <name evidence="5" type="ORF">ACFO0J_09670</name>
</gene>
<dbReference type="SUPFAM" id="SSF54909">
    <property type="entry name" value="Dimeric alpha+beta barrel"/>
    <property type="match status" value="1"/>
</dbReference>
<name>A0ABV8S1E9_9BURK</name>
<dbReference type="Proteomes" id="UP001595756">
    <property type="component" value="Unassembled WGS sequence"/>
</dbReference>
<dbReference type="PRINTS" id="PR00033">
    <property type="entry name" value="HTHASNC"/>
</dbReference>
<dbReference type="SUPFAM" id="SSF46785">
    <property type="entry name" value="Winged helix' DNA-binding domain"/>
    <property type="match status" value="1"/>
</dbReference>
<dbReference type="CDD" id="cd00090">
    <property type="entry name" value="HTH_ARSR"/>
    <property type="match status" value="1"/>
</dbReference>
<dbReference type="Pfam" id="PF13412">
    <property type="entry name" value="HTH_24"/>
    <property type="match status" value="1"/>
</dbReference>
<dbReference type="PROSITE" id="PS50956">
    <property type="entry name" value="HTH_ASNC_2"/>
    <property type="match status" value="1"/>
</dbReference>
<dbReference type="PANTHER" id="PTHR30154:SF51">
    <property type="entry name" value="ASNC-FAMILY TRANSCRIPTIONAL REGULATORY PROTEIN"/>
    <property type="match status" value="1"/>
</dbReference>
<accession>A0ABV8S1E9</accession>
<evidence type="ECO:0000256" key="1">
    <source>
        <dbReference type="ARBA" id="ARBA00023015"/>
    </source>
</evidence>
<comment type="caution">
    <text evidence="5">The sequence shown here is derived from an EMBL/GenBank/DDBJ whole genome shotgun (WGS) entry which is preliminary data.</text>
</comment>
<proteinExistence type="predicted"/>
<evidence type="ECO:0000259" key="4">
    <source>
        <dbReference type="PROSITE" id="PS50956"/>
    </source>
</evidence>
<dbReference type="InterPro" id="IPR019887">
    <property type="entry name" value="Tscrpt_reg_AsnC/Lrp_C"/>
</dbReference>
<dbReference type="InterPro" id="IPR019885">
    <property type="entry name" value="Tscrpt_reg_HTH_AsnC-type_CS"/>
</dbReference>